<dbReference type="SUPFAM" id="SSF51735">
    <property type="entry name" value="NAD(P)-binding Rossmann-fold domains"/>
    <property type="match status" value="1"/>
</dbReference>
<reference evidence="7 8" key="1">
    <citation type="submission" date="2016-09" db="EMBL/GenBank/DDBJ databases">
        <authorList>
            <person name="Capua I."/>
            <person name="De Benedictis P."/>
            <person name="Joannis T."/>
            <person name="Lombin L.H."/>
            <person name="Cattoli G."/>
        </authorList>
    </citation>
    <scope>NUCLEOTIDE SEQUENCE [LARGE SCALE GENOMIC DNA]</scope>
    <source>
        <strain evidence="7 8">GluBS11</strain>
    </source>
</reference>
<comment type="similarity">
    <text evidence="1 4">Belongs to the D-isomer specific 2-hydroxyacid dehydrogenase family.</text>
</comment>
<dbReference type="FunFam" id="3.40.50.720:FF:000203">
    <property type="entry name" value="D-3-phosphoglycerate dehydrogenase (SerA)"/>
    <property type="match status" value="1"/>
</dbReference>
<dbReference type="InterPro" id="IPR050857">
    <property type="entry name" value="D-2-hydroxyacid_DH"/>
</dbReference>
<dbReference type="Pfam" id="PF02826">
    <property type="entry name" value="2-Hacid_dh_C"/>
    <property type="match status" value="1"/>
</dbReference>
<dbReference type="InterPro" id="IPR036291">
    <property type="entry name" value="NAD(P)-bd_dom_sf"/>
</dbReference>
<evidence type="ECO:0000259" key="5">
    <source>
        <dbReference type="Pfam" id="PF00389"/>
    </source>
</evidence>
<sequence length="352" mass="38678">MIPGKGFGEAWKKIMGEYGDDVLVGDWEADWEKLQYRRLEVEKRGPEIEVVPDQIIESGKDAEILAGLFVPVSSKVLEAMPKLKVVGVSRAGLENVNVTEATKRGVLVFNVQGRNAHAVSDFAVGMMLAECRNIARAHYAIKNGTWRKTFSNSATVPELTGRNVGIIGFGYIGRLVAQKLSGFNMNRLVFDPYASEEDVKEAGCTKVDLETLLKESDFITLHARLTEANKNMIGEKEIALMKETAYIVNTGRAGLVDQVALAAALKANKISGAALDVFTTEPIPEDSEFLKLDNVTLTTHIAGTTADALGNSPSLLLEDISKLLKDNKPRFIVNPEVLENEEFKKWLEEVRA</sequence>
<evidence type="ECO:0000256" key="4">
    <source>
        <dbReference type="RuleBase" id="RU003719"/>
    </source>
</evidence>
<dbReference type="GO" id="GO:0051287">
    <property type="term" value="F:NAD binding"/>
    <property type="evidence" value="ECO:0007669"/>
    <property type="project" value="InterPro"/>
</dbReference>
<dbReference type="PANTHER" id="PTHR42789">
    <property type="entry name" value="D-ISOMER SPECIFIC 2-HYDROXYACID DEHYDROGENASE FAMILY PROTEIN (AFU_ORTHOLOGUE AFUA_6G10090)"/>
    <property type="match status" value="1"/>
</dbReference>
<dbReference type="Proteomes" id="UP000199315">
    <property type="component" value="Unassembled WGS sequence"/>
</dbReference>
<accession>A0A1D3TYC9</accession>
<dbReference type="Pfam" id="PF00389">
    <property type="entry name" value="2-Hacid_dh"/>
    <property type="match status" value="1"/>
</dbReference>
<dbReference type="PANTHER" id="PTHR42789:SF1">
    <property type="entry name" value="D-ISOMER SPECIFIC 2-HYDROXYACID DEHYDROGENASE FAMILY PROTEIN (AFU_ORTHOLOGUE AFUA_6G10090)"/>
    <property type="match status" value="1"/>
</dbReference>
<evidence type="ECO:0000313" key="8">
    <source>
        <dbReference type="Proteomes" id="UP000199315"/>
    </source>
</evidence>
<dbReference type="EMBL" id="FMKA01000041">
    <property type="protein sequence ID" value="SCP99428.1"/>
    <property type="molecule type" value="Genomic_DNA"/>
</dbReference>
<keyword evidence="3" id="KW-0520">NAD</keyword>
<dbReference type="STRING" id="1619234.SAMN05421730_10416"/>
<dbReference type="CDD" id="cd12171">
    <property type="entry name" value="2-Hacid_dh_10"/>
    <property type="match status" value="1"/>
</dbReference>
<name>A0A1D3TYC9_9FIRM</name>
<protein>
    <submittedName>
        <fullName evidence="7">D-3-phosphoglycerate dehydrogenase</fullName>
    </submittedName>
</protein>
<evidence type="ECO:0000313" key="7">
    <source>
        <dbReference type="EMBL" id="SCP99428.1"/>
    </source>
</evidence>
<keyword evidence="2 4" id="KW-0560">Oxidoreductase</keyword>
<keyword evidence="8" id="KW-1185">Reference proteome</keyword>
<feature type="domain" description="D-isomer specific 2-hydroxyacid dehydrogenase NAD-binding" evidence="6">
    <location>
        <begin position="124"/>
        <end position="302"/>
    </location>
</feature>
<dbReference type="AlphaFoldDB" id="A0A1D3TYC9"/>
<dbReference type="InterPro" id="IPR006140">
    <property type="entry name" value="D-isomer_DH_NAD-bd"/>
</dbReference>
<organism evidence="7 8">
    <name type="scientific">Anaerobium acetethylicum</name>
    <dbReference type="NCBI Taxonomy" id="1619234"/>
    <lineage>
        <taxon>Bacteria</taxon>
        <taxon>Bacillati</taxon>
        <taxon>Bacillota</taxon>
        <taxon>Clostridia</taxon>
        <taxon>Lachnospirales</taxon>
        <taxon>Lachnospiraceae</taxon>
        <taxon>Anaerobium</taxon>
    </lineage>
</organism>
<evidence type="ECO:0000256" key="2">
    <source>
        <dbReference type="ARBA" id="ARBA00023002"/>
    </source>
</evidence>
<dbReference type="GO" id="GO:0016616">
    <property type="term" value="F:oxidoreductase activity, acting on the CH-OH group of donors, NAD or NADP as acceptor"/>
    <property type="evidence" value="ECO:0007669"/>
    <property type="project" value="InterPro"/>
</dbReference>
<feature type="domain" description="D-isomer specific 2-hydroxyacid dehydrogenase catalytic" evidence="5">
    <location>
        <begin position="45"/>
        <end position="334"/>
    </location>
</feature>
<evidence type="ECO:0000256" key="3">
    <source>
        <dbReference type="ARBA" id="ARBA00023027"/>
    </source>
</evidence>
<proteinExistence type="inferred from homology"/>
<dbReference type="Gene3D" id="3.40.50.720">
    <property type="entry name" value="NAD(P)-binding Rossmann-like Domain"/>
    <property type="match status" value="2"/>
</dbReference>
<evidence type="ECO:0000259" key="6">
    <source>
        <dbReference type="Pfam" id="PF02826"/>
    </source>
</evidence>
<evidence type="ECO:0000256" key="1">
    <source>
        <dbReference type="ARBA" id="ARBA00005854"/>
    </source>
</evidence>
<gene>
    <name evidence="7" type="ORF">SAMN05421730_10416</name>
</gene>
<dbReference type="SUPFAM" id="SSF52283">
    <property type="entry name" value="Formate/glycerate dehydrogenase catalytic domain-like"/>
    <property type="match status" value="1"/>
</dbReference>
<dbReference type="InterPro" id="IPR006139">
    <property type="entry name" value="D-isomer_2_OHA_DH_cat_dom"/>
</dbReference>